<evidence type="ECO:0000313" key="2">
    <source>
        <dbReference type="EMBL" id="TGY06253.1"/>
    </source>
</evidence>
<organism evidence="2 3">
    <name type="scientific">Bacteroides muris</name>
    <name type="common">ex Afrizal et al. 2022</name>
    <dbReference type="NCBI Taxonomy" id="2516960"/>
    <lineage>
        <taxon>Bacteria</taxon>
        <taxon>Pseudomonadati</taxon>
        <taxon>Bacteroidota</taxon>
        <taxon>Bacteroidia</taxon>
        <taxon>Bacteroidales</taxon>
        <taxon>Bacteroidaceae</taxon>
        <taxon>Bacteroides</taxon>
    </lineage>
</organism>
<feature type="region of interest" description="Disordered" evidence="1">
    <location>
        <begin position="203"/>
        <end position="222"/>
    </location>
</feature>
<name>A0A4S2AY25_9BACE</name>
<reference evidence="2 3" key="1">
    <citation type="submission" date="2019-04" db="EMBL/GenBank/DDBJ databases">
        <title>Microbes associate with the intestines of laboratory mice.</title>
        <authorList>
            <person name="Navarre W."/>
            <person name="Wong E."/>
            <person name="Huang K."/>
            <person name="Tropini C."/>
            <person name="Ng K."/>
            <person name="Yu B."/>
        </authorList>
    </citation>
    <scope>NUCLEOTIDE SEQUENCE [LARGE SCALE GENOMIC DNA]</scope>
    <source>
        <strain evidence="2 3">NM69_E16B</strain>
    </source>
</reference>
<proteinExistence type="predicted"/>
<evidence type="ECO:0000256" key="1">
    <source>
        <dbReference type="SAM" id="MobiDB-lite"/>
    </source>
</evidence>
<dbReference type="Gene3D" id="3.40.1360.10">
    <property type="match status" value="1"/>
</dbReference>
<dbReference type="AlphaFoldDB" id="A0A4S2AY25"/>
<gene>
    <name evidence="2" type="ORF">E5355_09615</name>
</gene>
<dbReference type="RefSeq" id="WP_136010193.1">
    <property type="nucleotide sequence ID" value="NZ_SRYZ01000018.1"/>
</dbReference>
<dbReference type="SUPFAM" id="SSF56731">
    <property type="entry name" value="DNA primase core"/>
    <property type="match status" value="1"/>
</dbReference>
<evidence type="ECO:0000313" key="3">
    <source>
        <dbReference type="Proteomes" id="UP000310532"/>
    </source>
</evidence>
<accession>A0A4S2AY25</accession>
<dbReference type="EMBL" id="SRYZ01000018">
    <property type="protein sequence ID" value="TGY06253.1"/>
    <property type="molecule type" value="Genomic_DNA"/>
</dbReference>
<keyword evidence="3" id="KW-1185">Reference proteome</keyword>
<sequence length="390" mass="44410">MANGELTYDDFLQRLDIQDVLVDAGYHLNKRDGLRYPSYIRTDSNGTRIRGDKFIVTGGGKCCFQPPQQKLYNIISFIKSFPEKFAEHRNGVSPDRLVNLVCNRLLNHPIEDRPIRIIQPKQHDHPFSLHDYDIHRFDVNDRETHKRFYPYFKSRGIDIFTQRAFADHFFLATKHRTDGLSYANLAFPLVLPKEPDKIVGLEERGRPKMDGSGSYKGKAEGSNSSEGLWIANFSGEPLHKAGGVAWFESGYDAMAFHQLHHDTFRDNPELSKKSVFVSTGGTPTDMQIRGMLSATPNVNHYLCFDNDSAGREFVNKFRSIVKSMHVNPEQIREIPLMPCYKDWNDALLGKTSEEYLDSIKDAVIPLSAPLATKGSTADEEEINEQSTIHR</sequence>
<comment type="caution">
    <text evidence="2">The sequence shown here is derived from an EMBL/GenBank/DDBJ whole genome shotgun (WGS) entry which is preliminary data.</text>
</comment>
<protein>
    <submittedName>
        <fullName evidence="2">Toprim domain-containing protein</fullName>
    </submittedName>
</protein>
<dbReference type="Pfam" id="PF13155">
    <property type="entry name" value="Toprim_2"/>
    <property type="match status" value="1"/>
</dbReference>
<dbReference type="Proteomes" id="UP000310532">
    <property type="component" value="Unassembled WGS sequence"/>
</dbReference>